<comment type="caution">
    <text evidence="2">The sequence shown here is derived from an EMBL/GenBank/DDBJ whole genome shotgun (WGS) entry which is preliminary data.</text>
</comment>
<accession>A0A161R2I9</accession>
<feature type="domain" description="DUF1843" evidence="1">
    <location>
        <begin position="20"/>
        <end position="71"/>
    </location>
</feature>
<dbReference type="RefSeq" id="WP_062765520.1">
    <property type="nucleotide sequence ID" value="NZ_CP121045.1"/>
</dbReference>
<proteinExistence type="predicted"/>
<dbReference type="GeneID" id="97242263"/>
<dbReference type="Pfam" id="PF08898">
    <property type="entry name" value="DUF1843"/>
    <property type="match status" value="1"/>
</dbReference>
<dbReference type="EMBL" id="LPZR01000165">
    <property type="protein sequence ID" value="KYO51821.1"/>
    <property type="molecule type" value="Genomic_DNA"/>
</dbReference>
<dbReference type="AlphaFoldDB" id="A0A161R2I9"/>
<dbReference type="Proteomes" id="UP000075787">
    <property type="component" value="Unassembled WGS sequence"/>
</dbReference>
<sequence>MSESVGRPLYAVSPQPHPIPLYAATLHAAVARNDVDELDSLICQAEAYLEKYGDLPSLIEQLKTEIAKLER</sequence>
<protein>
    <recommendedName>
        <fullName evidence="1">DUF1843 domain-containing protein</fullName>
    </recommendedName>
</protein>
<evidence type="ECO:0000259" key="1">
    <source>
        <dbReference type="Pfam" id="PF08898"/>
    </source>
</evidence>
<dbReference type="InterPro" id="IPR014994">
    <property type="entry name" value="DUF1843"/>
</dbReference>
<evidence type="ECO:0000313" key="2">
    <source>
        <dbReference type="EMBL" id="KYO51821.1"/>
    </source>
</evidence>
<organism evidence="2 3">
    <name type="scientific">Tistrella mobilis</name>
    <dbReference type="NCBI Taxonomy" id="171437"/>
    <lineage>
        <taxon>Bacteria</taxon>
        <taxon>Pseudomonadati</taxon>
        <taxon>Pseudomonadota</taxon>
        <taxon>Alphaproteobacteria</taxon>
        <taxon>Geminicoccales</taxon>
        <taxon>Geminicoccaceae</taxon>
        <taxon>Tistrella</taxon>
    </lineage>
</organism>
<dbReference type="OrthoDB" id="7190856at2"/>
<name>A0A161R2I9_9PROT</name>
<evidence type="ECO:0000313" key="3">
    <source>
        <dbReference type="Proteomes" id="UP000075787"/>
    </source>
</evidence>
<reference evidence="2 3" key="1">
    <citation type="submission" date="2015-12" db="EMBL/GenBank/DDBJ databases">
        <title>Genome sequence of Tistrella mobilis MCCC 1A02139.</title>
        <authorList>
            <person name="Lu L."/>
            <person name="Lai Q."/>
            <person name="Shao Z."/>
            <person name="Qian P."/>
        </authorList>
    </citation>
    <scope>NUCLEOTIDE SEQUENCE [LARGE SCALE GENOMIC DNA]</scope>
    <source>
        <strain evidence="2 3">MCCC 1A02139</strain>
    </source>
</reference>
<gene>
    <name evidence="2" type="ORF">AUP44_07765</name>
</gene>